<name>A0A376KU20_ECOLX</name>
<dbReference type="EMBL" id="UFZQ01000001">
    <property type="protein sequence ID" value="STE86204.1"/>
    <property type="molecule type" value="Genomic_DNA"/>
</dbReference>
<protein>
    <submittedName>
        <fullName evidence="1">Uncharacterized protein</fullName>
    </submittedName>
</protein>
<sequence length="148" mass="17069">MIQPLSSAPLKWLKRSNSRRVSFCRIAYRWCVIEFIARMVADPRFGGVRENKAHFRVVRQFQEFIVFTVDADFTINRANQTRVADRFPLLIQATDNGGVQTIPACSVTAGMKFQSDEQRPRQNSDRVCSFRRSICQSTKARRKLPSPN</sequence>
<dbReference type="Proteomes" id="UP000255460">
    <property type="component" value="Unassembled WGS sequence"/>
</dbReference>
<organism evidence="1 2">
    <name type="scientific">Escherichia coli</name>
    <dbReference type="NCBI Taxonomy" id="562"/>
    <lineage>
        <taxon>Bacteria</taxon>
        <taxon>Pseudomonadati</taxon>
        <taxon>Pseudomonadota</taxon>
        <taxon>Gammaproteobacteria</taxon>
        <taxon>Enterobacterales</taxon>
        <taxon>Enterobacteriaceae</taxon>
        <taxon>Escherichia</taxon>
    </lineage>
</organism>
<gene>
    <name evidence="1" type="ORF">NCTC10418_03841</name>
</gene>
<dbReference type="AlphaFoldDB" id="A0A376KU20"/>
<evidence type="ECO:0000313" key="1">
    <source>
        <dbReference type="EMBL" id="STE86204.1"/>
    </source>
</evidence>
<accession>A0A376KU20</accession>
<reference evidence="1 2" key="1">
    <citation type="submission" date="2018-06" db="EMBL/GenBank/DDBJ databases">
        <authorList>
            <consortium name="Pathogen Informatics"/>
            <person name="Doyle S."/>
        </authorList>
    </citation>
    <scope>NUCLEOTIDE SEQUENCE [LARGE SCALE GENOMIC DNA]</scope>
    <source>
        <strain evidence="1 2">NCTC10418</strain>
    </source>
</reference>
<proteinExistence type="predicted"/>
<evidence type="ECO:0000313" key="2">
    <source>
        <dbReference type="Proteomes" id="UP000255460"/>
    </source>
</evidence>